<dbReference type="GO" id="GO:0008199">
    <property type="term" value="F:ferric iron binding"/>
    <property type="evidence" value="ECO:0007669"/>
    <property type="project" value="InterPro"/>
</dbReference>
<dbReference type="AlphaFoldDB" id="A0AA49JIY0"/>
<comment type="similarity">
    <text evidence="1">Belongs to the intradiol ring-cleavage dioxygenase family.</text>
</comment>
<dbReference type="PANTHER" id="PTHR33711">
    <property type="entry name" value="DIOXYGENASE, PUTATIVE (AFU_ORTHOLOGUE AFUA_2G02910)-RELATED"/>
    <property type="match status" value="1"/>
</dbReference>
<dbReference type="GO" id="GO:0016702">
    <property type="term" value="F:oxidoreductase activity, acting on single donors with incorporation of molecular oxygen, incorporation of two atoms of oxygen"/>
    <property type="evidence" value="ECO:0007669"/>
    <property type="project" value="InterPro"/>
</dbReference>
<dbReference type="InterPro" id="IPR000627">
    <property type="entry name" value="Intradiol_dOase_C"/>
</dbReference>
<dbReference type="Gene3D" id="2.60.130.10">
    <property type="entry name" value="Aromatic compound dioxygenase"/>
    <property type="match status" value="1"/>
</dbReference>
<evidence type="ECO:0000256" key="3">
    <source>
        <dbReference type="ARBA" id="ARBA00023002"/>
    </source>
</evidence>
<name>A0AA49JIY0_9BACT</name>
<gene>
    <name evidence="5" type="ORF">K4G66_01700</name>
</gene>
<proteinExistence type="inferred from homology"/>
<dbReference type="Pfam" id="PF00775">
    <property type="entry name" value="Dioxygenase_C"/>
    <property type="match status" value="1"/>
</dbReference>
<dbReference type="InterPro" id="IPR050770">
    <property type="entry name" value="Intradiol_RC_Dioxygenase"/>
</dbReference>
<evidence type="ECO:0000256" key="2">
    <source>
        <dbReference type="ARBA" id="ARBA00022964"/>
    </source>
</evidence>
<dbReference type="EMBL" id="CP120682">
    <property type="protein sequence ID" value="WKN37422.1"/>
    <property type="molecule type" value="Genomic_DNA"/>
</dbReference>
<keyword evidence="3" id="KW-0560">Oxidoreductase</keyword>
<dbReference type="InterPro" id="IPR015889">
    <property type="entry name" value="Intradiol_dOase_core"/>
</dbReference>
<sequence length="443" mass="50845">MGSPPLRQITPPLRHITIYRYSDVSQRAVIWAASYAYLNAVRTMNFFLSIGFLPVYLLFLPACSGQSTPKSLSSEKRPVIGGPFENREFMYIGMPEIINSIDTSAGWTQDGQKLLITGTIYQRDGKTPAPDVILYYYHTDIHGYYTSRPELDARVARHGYIRGWVRSDQFGHYSIYTVRPAPYPNNTMPAHIHPTIKEPDIDNAYYIDEFVFDDDVLLTRAKRQTMENRGGSGVLRVKEQGKLQIAEHDIILGLHIPNHPGTERNEASSGKEIGEDVFSFTPYHAWGPDRDTRTCPICQYGQYQGILYFVGNAPAWEKIRVWLRYFEDESVKRGKYLKVYFIYGNEQDYDKEARTKELAKLGKELAIKHAALTLVPSFTDRTSDIYVNRINPNVESTILLYRNRTIVDKFINLPPAPENLQQISNRIDDTQTTYFRLPEPAHP</sequence>
<dbReference type="SUPFAM" id="SSF49482">
    <property type="entry name" value="Aromatic compound dioxygenase"/>
    <property type="match status" value="1"/>
</dbReference>
<protein>
    <submittedName>
        <fullName evidence="5">Intradiol ring-cleavage dioxygenase</fullName>
    </submittedName>
</protein>
<dbReference type="PANTHER" id="PTHR33711:SF10">
    <property type="entry name" value="INTRADIOL RING-CLEAVAGE DIOXYGENASES DOMAIN-CONTAINING PROTEIN"/>
    <property type="match status" value="1"/>
</dbReference>
<reference evidence="5" key="2">
    <citation type="journal article" date="2024" name="Antonie Van Leeuwenhoek">
        <title>Roseihalotalea indica gen. nov., sp. nov., a halophilic Bacteroidetes from mesopelagic Southwest Indian Ocean with higher carbohydrate metabolic potential.</title>
        <authorList>
            <person name="Chen B."/>
            <person name="Zhang M."/>
            <person name="Lin D."/>
            <person name="Ye J."/>
            <person name="Tang K."/>
        </authorList>
    </citation>
    <scope>NUCLEOTIDE SEQUENCE</scope>
    <source>
        <strain evidence="5">TK19036</strain>
    </source>
</reference>
<evidence type="ECO:0000313" key="5">
    <source>
        <dbReference type="EMBL" id="WKN37422.1"/>
    </source>
</evidence>
<evidence type="ECO:0000259" key="4">
    <source>
        <dbReference type="Pfam" id="PF00775"/>
    </source>
</evidence>
<accession>A0AA49JIY0</accession>
<keyword evidence="2 5" id="KW-0223">Dioxygenase</keyword>
<evidence type="ECO:0000256" key="1">
    <source>
        <dbReference type="ARBA" id="ARBA00007825"/>
    </source>
</evidence>
<organism evidence="5">
    <name type="scientific">Roseihalotalea indica</name>
    <dbReference type="NCBI Taxonomy" id="2867963"/>
    <lineage>
        <taxon>Bacteria</taxon>
        <taxon>Pseudomonadati</taxon>
        <taxon>Bacteroidota</taxon>
        <taxon>Cytophagia</taxon>
        <taxon>Cytophagales</taxon>
        <taxon>Catalimonadaceae</taxon>
        <taxon>Roseihalotalea</taxon>
    </lineage>
</organism>
<feature type="domain" description="Intradiol ring-cleavage dioxygenases" evidence="4">
    <location>
        <begin position="108"/>
        <end position="215"/>
    </location>
</feature>
<reference evidence="5" key="1">
    <citation type="journal article" date="2023" name="Comput. Struct. Biotechnol. J.">
        <title>Discovery of a novel marine Bacteroidetes with a rich repertoire of carbohydrate-active enzymes.</title>
        <authorList>
            <person name="Chen B."/>
            <person name="Liu G."/>
            <person name="Chen Q."/>
            <person name="Wang H."/>
            <person name="Liu L."/>
            <person name="Tang K."/>
        </authorList>
    </citation>
    <scope>NUCLEOTIDE SEQUENCE</scope>
    <source>
        <strain evidence="5">TK19036</strain>
    </source>
</reference>